<dbReference type="OrthoDB" id="296065at2759"/>
<evidence type="ECO:0000256" key="9">
    <source>
        <dbReference type="ARBA" id="ARBA00066937"/>
    </source>
</evidence>
<dbReference type="HOGENOM" id="CLU_029646_3_0_1"/>
<dbReference type="Gene3D" id="3.40.50.150">
    <property type="entry name" value="Vaccinia Virus protein VP39"/>
    <property type="match status" value="1"/>
</dbReference>
<protein>
    <recommendedName>
        <fullName evidence="9">tRNA (guanine(10)-N(2))-methyltransferase</fullName>
        <ecNumber evidence="9">2.1.1.214</ecNumber>
    </recommendedName>
</protein>
<feature type="compositionally biased region" description="Basic and acidic residues" evidence="11">
    <location>
        <begin position="641"/>
        <end position="660"/>
    </location>
</feature>
<dbReference type="KEGG" id="pfp:PFL1_05226"/>
<dbReference type="SUPFAM" id="SSF53335">
    <property type="entry name" value="S-adenosyl-L-methionine-dependent methyltransferases"/>
    <property type="match status" value="1"/>
</dbReference>
<keyword evidence="3 10" id="KW-0820">tRNA-binding</keyword>
<evidence type="ECO:0000256" key="1">
    <source>
        <dbReference type="ARBA" id="ARBA00004496"/>
    </source>
</evidence>
<dbReference type="RefSeq" id="XP_007880946.1">
    <property type="nucleotide sequence ID" value="XM_007882755.1"/>
</dbReference>
<feature type="region of interest" description="Disordered" evidence="11">
    <location>
        <begin position="451"/>
        <end position="470"/>
    </location>
</feature>
<gene>
    <name evidence="14" type="ORF">PFL1_05226</name>
</gene>
<feature type="region of interest" description="Disordered" evidence="11">
    <location>
        <begin position="229"/>
        <end position="279"/>
    </location>
</feature>
<dbReference type="PANTHER" id="PTHR13370:SF3">
    <property type="entry name" value="TRNA (GUANINE(10)-N2)-METHYLTRANSFERASE HOMOLOG"/>
    <property type="match status" value="1"/>
</dbReference>
<dbReference type="Pfam" id="PF01170">
    <property type="entry name" value="UPF0020"/>
    <property type="match status" value="1"/>
</dbReference>
<comment type="subcellular location">
    <subcellularLocation>
        <location evidence="1">Cytoplasm</location>
    </subcellularLocation>
</comment>
<dbReference type="GO" id="GO:0000049">
    <property type="term" value="F:tRNA binding"/>
    <property type="evidence" value="ECO:0007669"/>
    <property type="project" value="UniProtKB-UniRule"/>
</dbReference>
<evidence type="ECO:0000256" key="10">
    <source>
        <dbReference type="PROSITE-ProRule" id="PRU00959"/>
    </source>
</evidence>
<dbReference type="AlphaFoldDB" id="A0A061H4F5"/>
<feature type="compositionally biased region" description="Low complexity" evidence="11">
    <location>
        <begin position="243"/>
        <end position="254"/>
    </location>
</feature>
<dbReference type="eggNOG" id="KOG2671">
    <property type="taxonomic scope" value="Eukaryota"/>
</dbReference>
<dbReference type="InterPro" id="IPR029063">
    <property type="entry name" value="SAM-dependent_MTases_sf"/>
</dbReference>
<dbReference type="EC" id="2.1.1.214" evidence="9"/>
<dbReference type="GO" id="GO:0008033">
    <property type="term" value="P:tRNA processing"/>
    <property type="evidence" value="ECO:0007669"/>
    <property type="project" value="UniProtKB-UniRule"/>
</dbReference>
<feature type="compositionally biased region" description="Acidic residues" evidence="11">
    <location>
        <begin position="530"/>
        <end position="546"/>
    </location>
</feature>
<feature type="domain" description="tRNA (guanine(10)-N(2))-methyltransferase TRMT11 N-terminal" evidence="13">
    <location>
        <begin position="106"/>
        <end position="218"/>
    </location>
</feature>
<name>A0A061H4F5_9BASI</name>
<dbReference type="PANTHER" id="PTHR13370">
    <property type="entry name" value="RNA METHYLASE-RELATED"/>
    <property type="match status" value="1"/>
</dbReference>
<reference evidence="14 15" key="1">
    <citation type="journal article" date="2013" name="Plant Cell">
        <title>The transition from a phytopathogenic smut ancestor to an anamorphic biocontrol agent deciphered by comparative whole-genome analysis.</title>
        <authorList>
            <person name="Lefebvre F."/>
            <person name="Joly D.L."/>
            <person name="Labbe C."/>
            <person name="Teichmann B."/>
            <person name="Linning R."/>
            <person name="Belzile F."/>
            <person name="Bakkeren G."/>
            <person name="Belanger R.R."/>
        </authorList>
    </citation>
    <scope>NUCLEOTIDE SEQUENCE [LARGE SCALE GENOMIC DNA]</scope>
    <source>
        <strain evidence="14 15">PF-1</strain>
    </source>
</reference>
<dbReference type="GO" id="GO:0005737">
    <property type="term" value="C:cytoplasm"/>
    <property type="evidence" value="ECO:0007669"/>
    <property type="project" value="UniProtKB-SubCell"/>
</dbReference>
<comment type="similarity">
    <text evidence="10">Belongs to the class I-like SAM-binding methyltransferase superfamily. TRM11 methyltransferase family.</text>
</comment>
<feature type="region of interest" description="Disordered" evidence="11">
    <location>
        <begin position="603"/>
        <end position="680"/>
    </location>
</feature>
<feature type="domain" description="Ribosomal RNA large subunit methyltransferase K/L-like methyltransferase" evidence="12">
    <location>
        <begin position="297"/>
        <end position="454"/>
    </location>
</feature>
<feature type="compositionally biased region" description="Basic and acidic residues" evidence="11">
    <location>
        <begin position="457"/>
        <end position="467"/>
    </location>
</feature>
<evidence type="ECO:0000256" key="3">
    <source>
        <dbReference type="ARBA" id="ARBA00022555"/>
    </source>
</evidence>
<proteinExistence type="inferred from homology"/>
<evidence type="ECO:0000313" key="15">
    <source>
        <dbReference type="Proteomes" id="UP000053664"/>
    </source>
</evidence>
<dbReference type="GO" id="GO:0043527">
    <property type="term" value="C:tRNA methyltransferase complex"/>
    <property type="evidence" value="ECO:0007669"/>
    <property type="project" value="UniProtKB-ARBA"/>
</dbReference>
<feature type="compositionally biased region" description="Basic residues" evidence="11">
    <location>
        <begin position="571"/>
        <end position="580"/>
    </location>
</feature>
<dbReference type="EMBL" id="KE361640">
    <property type="protein sequence ID" value="EPQ27304.1"/>
    <property type="molecule type" value="Genomic_DNA"/>
</dbReference>
<dbReference type="InterPro" id="IPR016691">
    <property type="entry name" value="TRMT11"/>
</dbReference>
<evidence type="ECO:0000256" key="2">
    <source>
        <dbReference type="ARBA" id="ARBA00022490"/>
    </source>
</evidence>
<evidence type="ECO:0000256" key="5">
    <source>
        <dbReference type="ARBA" id="ARBA00022679"/>
    </source>
</evidence>
<dbReference type="InterPro" id="IPR059073">
    <property type="entry name" value="TRMT11_N"/>
</dbReference>
<dbReference type="PROSITE" id="PS51627">
    <property type="entry name" value="SAM_MT_TRM11"/>
    <property type="match status" value="1"/>
</dbReference>
<evidence type="ECO:0000259" key="13">
    <source>
        <dbReference type="Pfam" id="PF25904"/>
    </source>
</evidence>
<feature type="compositionally biased region" description="Low complexity" evidence="11">
    <location>
        <begin position="81"/>
        <end position="101"/>
    </location>
</feature>
<dbReference type="GO" id="GO:0032259">
    <property type="term" value="P:methylation"/>
    <property type="evidence" value="ECO:0007669"/>
    <property type="project" value="UniProtKB-UniRule"/>
</dbReference>
<organism evidence="14 15">
    <name type="scientific">Pseudozyma flocculosa PF-1</name>
    <dbReference type="NCBI Taxonomy" id="1277687"/>
    <lineage>
        <taxon>Eukaryota</taxon>
        <taxon>Fungi</taxon>
        <taxon>Dikarya</taxon>
        <taxon>Basidiomycota</taxon>
        <taxon>Ustilaginomycotina</taxon>
        <taxon>Ustilaginomycetes</taxon>
        <taxon>Ustilaginales</taxon>
        <taxon>Ustilaginaceae</taxon>
        <taxon>Pseudozyma</taxon>
    </lineage>
</organism>
<dbReference type="PRINTS" id="PR00507">
    <property type="entry name" value="N12N6MTFRASE"/>
</dbReference>
<evidence type="ECO:0000313" key="14">
    <source>
        <dbReference type="EMBL" id="EPQ27304.1"/>
    </source>
</evidence>
<keyword evidence="7 10" id="KW-0819">tRNA processing</keyword>
<dbReference type="GeneID" id="19319323"/>
<dbReference type="PROSITE" id="PS00092">
    <property type="entry name" value="N6_MTASE"/>
    <property type="match status" value="1"/>
</dbReference>
<dbReference type="GO" id="GO:0160102">
    <property type="term" value="F:tRNA (guanine(10)-N2)-methyltransferase activity"/>
    <property type="evidence" value="ECO:0007669"/>
    <property type="project" value="UniProtKB-EC"/>
</dbReference>
<keyword evidence="6 10" id="KW-0949">S-adenosyl-L-methionine</keyword>
<evidence type="ECO:0000256" key="11">
    <source>
        <dbReference type="SAM" id="MobiDB-lite"/>
    </source>
</evidence>
<feature type="region of interest" description="Disordered" evidence="11">
    <location>
        <begin position="530"/>
        <end position="580"/>
    </location>
</feature>
<feature type="compositionally biased region" description="Basic and acidic residues" evidence="11">
    <location>
        <begin position="610"/>
        <end position="628"/>
    </location>
</feature>
<keyword evidence="5 10" id="KW-0808">Transferase</keyword>
<keyword evidence="2" id="KW-0963">Cytoplasm</keyword>
<keyword evidence="4 10" id="KW-0489">Methyltransferase</keyword>
<evidence type="ECO:0000256" key="4">
    <source>
        <dbReference type="ARBA" id="ARBA00022603"/>
    </source>
</evidence>
<dbReference type="InterPro" id="IPR000241">
    <property type="entry name" value="RlmKL-like_Mtase"/>
</dbReference>
<feature type="region of interest" description="Disordered" evidence="11">
    <location>
        <begin position="81"/>
        <end position="104"/>
    </location>
</feature>
<keyword evidence="8 10" id="KW-0694">RNA-binding</keyword>
<evidence type="ECO:0000256" key="6">
    <source>
        <dbReference type="ARBA" id="ARBA00022691"/>
    </source>
</evidence>
<sequence>MTTSTSATTTTAAAAATAQLAAGPCFPPHPSPSTIGPLYIAHFATTHATFRLPDFYSAAAYLEVPFAFVPVPVSKNYPSAASSSASMSDKHAQSSTSTSTSAWQPDPTRPYQLVYLPSDAVAQQLLRRCVSLRSIWAYWAHGSSYAELHALAQTPSHRPLWEPSITVPSWKAHVFSYSGTISERRKVDVIQSFAYMEFQGRIQLREPSMRWGVMEEYLGQDLWPAGYQPTAAPSRAERLQQEGRASAGASADADTMGIASGSGAAAEPPRYRKSNDPALEGQTGLARDLIDKLDLKKRVYIGNTSMESEMSLLMASLALAGPGRMVYDPFAGTGSLLYAAAVFGAMTLGSDIDGRTMRGKTNAKLKESDPARAGSIGIIKSAQQYGVRDRILDCLVCDMSRAPFRRSLFEGKPASSSSSSSSSSSAGVAVQGEGGFLDGIVADPPYGVRAGAKRLGKRDPEKQRDEAFWMPDGLGPGKGCWSHERSDYIPPTRPYHLVDLIDDLLEYAYNLLKPHGRLVFWLPVVIDADDGQDDDDGGEGEGEGEGEGGGGQQRERCGSGGGEKVKVDLPRHKRARGQGRMRLLHHSLQDFGRWGRRLITMEKVPPSEDVDGHEGDLEGNGDGEREGGGEAGVGRTAVRAPRTDGRGVYRADADPDEFRNRYFVPRSERAAQQQQQQQQR</sequence>
<accession>A0A061H4F5</accession>
<dbReference type="Pfam" id="PF25904">
    <property type="entry name" value="Tmrp11_N"/>
    <property type="match status" value="1"/>
</dbReference>
<feature type="compositionally biased region" description="Basic and acidic residues" evidence="11">
    <location>
        <begin position="553"/>
        <end position="570"/>
    </location>
</feature>
<dbReference type="InterPro" id="IPR002052">
    <property type="entry name" value="DNA_methylase_N6_adenine_CS"/>
</dbReference>
<evidence type="ECO:0000256" key="8">
    <source>
        <dbReference type="ARBA" id="ARBA00022884"/>
    </source>
</evidence>
<evidence type="ECO:0000259" key="12">
    <source>
        <dbReference type="Pfam" id="PF01170"/>
    </source>
</evidence>
<evidence type="ECO:0000256" key="7">
    <source>
        <dbReference type="ARBA" id="ARBA00022694"/>
    </source>
</evidence>
<dbReference type="Proteomes" id="UP000053664">
    <property type="component" value="Unassembled WGS sequence"/>
</dbReference>